<dbReference type="AlphaFoldDB" id="A0A840PTV1"/>
<proteinExistence type="predicted"/>
<protein>
    <submittedName>
        <fullName evidence="1">Acetyl-CoA acetyltransferase</fullName>
    </submittedName>
</protein>
<accession>A0A840PTV1</accession>
<name>A0A840PTV1_9ACTN</name>
<evidence type="ECO:0000313" key="1">
    <source>
        <dbReference type="EMBL" id="MBB5140577.1"/>
    </source>
</evidence>
<dbReference type="EMBL" id="JACHGN010000049">
    <property type="protein sequence ID" value="MBB5140577.1"/>
    <property type="molecule type" value="Genomic_DNA"/>
</dbReference>
<sequence length="50" mass="5461">MNESVWPAGVGMTPFGLHEDRDVSELARAAIDEALRDSGLEHAQVKAARR</sequence>
<reference evidence="1 2" key="1">
    <citation type="submission" date="2020-08" db="EMBL/GenBank/DDBJ databases">
        <title>Genomic Encyclopedia of Type Strains, Phase IV (KMG-IV): sequencing the most valuable type-strain genomes for metagenomic binning, comparative biology and taxonomic classification.</title>
        <authorList>
            <person name="Goeker M."/>
        </authorList>
    </citation>
    <scope>NUCLEOTIDE SEQUENCE [LARGE SCALE GENOMIC DNA]</scope>
    <source>
        <strain evidence="1 2">DSM 45615</strain>
    </source>
</reference>
<keyword evidence="1" id="KW-0808">Transferase</keyword>
<keyword evidence="2" id="KW-1185">Reference proteome</keyword>
<evidence type="ECO:0000313" key="2">
    <source>
        <dbReference type="Proteomes" id="UP000578449"/>
    </source>
</evidence>
<organism evidence="1 2">
    <name type="scientific">Thermocatellispora tengchongensis</name>
    <dbReference type="NCBI Taxonomy" id="1073253"/>
    <lineage>
        <taxon>Bacteria</taxon>
        <taxon>Bacillati</taxon>
        <taxon>Actinomycetota</taxon>
        <taxon>Actinomycetes</taxon>
        <taxon>Streptosporangiales</taxon>
        <taxon>Streptosporangiaceae</taxon>
        <taxon>Thermocatellispora</taxon>
    </lineage>
</organism>
<dbReference type="GO" id="GO:0016746">
    <property type="term" value="F:acyltransferase activity"/>
    <property type="evidence" value="ECO:0007669"/>
    <property type="project" value="InterPro"/>
</dbReference>
<dbReference type="Proteomes" id="UP000578449">
    <property type="component" value="Unassembled WGS sequence"/>
</dbReference>
<dbReference type="Gene3D" id="3.40.47.10">
    <property type="match status" value="1"/>
</dbReference>
<comment type="caution">
    <text evidence="1">The sequence shown here is derived from an EMBL/GenBank/DDBJ whole genome shotgun (WGS) entry which is preliminary data.</text>
</comment>
<gene>
    <name evidence="1" type="ORF">HNP84_010346</name>
</gene>
<dbReference type="RefSeq" id="WP_185057352.1">
    <property type="nucleotide sequence ID" value="NZ_BAABIX010000092.1"/>
</dbReference>
<dbReference type="InterPro" id="IPR016039">
    <property type="entry name" value="Thiolase-like"/>
</dbReference>